<dbReference type="InterPro" id="IPR000477">
    <property type="entry name" value="RT_dom"/>
</dbReference>
<proteinExistence type="predicted"/>
<sequence>MGWDLSLRAQSCRALSMTSIWLREDGEGKSGGQWKEKRVMWNRLWDEGNVERGGINIDLVLGFNLKGSLPSFDQSWKNVWMDQSQTAMEHDLEDGVIIGEEGKKRNKEAMEELSSKEGYKALTKRTKRVVAAEGTRGGLCLAWKVDANIMLRTFSKRHIDVVVDGNEARGILAPGLRGKEVKVQHLVHSFSNHCPLLINTKMVEDRPMSNSFKFEAWWILEDTFFEEVKRLWESSSGTLLQKLENLKKGLSHWAGKIQVSRRRIRQILTDKLAELLDNDRDEENMAEMIEIEKDERYWTRENYDYVLSGIDRCVFEGDNLKLTAAYTSEEIREVVFEMGAMKAPSEDGFPALFYLKCCLCNVLYKILANAIANLFRGVIGKCIDKAQSAFVPGRLISDNVLLAYEIFNTLKQKRNGKKGFTAVKLDMSKTYDRVEWSFIKEIMIRMGFATKWVEGIMKCMTSVSYSIVMNGFIVEKFQPTRGLRQGDPFSPFLFLLCGEGLSSLMRLAMQKGRLKRVKASRSGPAISHLLFADDCILLREATIRGASLFKTILSEYRYCSGQHVNFEKSTVFFSRNTSEVDKQLVVKLLAVRCSNELERYLGLPNMVGRRKKESFQNLKDQLKKHIDNWSTRYLSQGGKEVFIKAILQAIPTYTMTYFLLPRTLCDGLERIIAKFWWQKGRGKRGIHWCTWKNLCCLKENGGLGFQNLGQFNIALLAKQGWRLINYPNSLLAKVLKARYYPQSNFLEARLGNLPSFTWNSIWASKGLLQGGLCWRVGNGKEISIWNDCWIPGIDTINRQSRTDNDELELVSDLIDCSSMKWKTELIHNAFQDKIAQKILRIPLAETSHEDSQVWKGEQSGRILAQKILSHRAEQDGAKAKQKLPDMARIHRCKEILLKVKMHFDAAFNKRNSKSVSGVVVWGLRDEFLPRRRSFTTMFHLRSRQKHM</sequence>
<organism evidence="2 3">
    <name type="scientific">Gossypium australe</name>
    <dbReference type="NCBI Taxonomy" id="47621"/>
    <lineage>
        <taxon>Eukaryota</taxon>
        <taxon>Viridiplantae</taxon>
        <taxon>Streptophyta</taxon>
        <taxon>Embryophyta</taxon>
        <taxon>Tracheophyta</taxon>
        <taxon>Spermatophyta</taxon>
        <taxon>Magnoliopsida</taxon>
        <taxon>eudicotyledons</taxon>
        <taxon>Gunneridae</taxon>
        <taxon>Pentapetalae</taxon>
        <taxon>rosids</taxon>
        <taxon>malvids</taxon>
        <taxon>Malvales</taxon>
        <taxon>Malvaceae</taxon>
        <taxon>Malvoideae</taxon>
        <taxon>Gossypium</taxon>
    </lineage>
</organism>
<dbReference type="Proteomes" id="UP000325315">
    <property type="component" value="Unassembled WGS sequence"/>
</dbReference>
<accession>A0A5B6WT52</accession>
<evidence type="ECO:0000313" key="3">
    <source>
        <dbReference type="Proteomes" id="UP000325315"/>
    </source>
</evidence>
<feature type="domain" description="Reverse transcriptase" evidence="1">
    <location>
        <begin position="358"/>
        <end position="582"/>
    </location>
</feature>
<name>A0A5B6WT52_9ROSI</name>
<evidence type="ECO:0000313" key="2">
    <source>
        <dbReference type="EMBL" id="KAA3485070.1"/>
    </source>
</evidence>
<dbReference type="AlphaFoldDB" id="A0A5B6WT52"/>
<dbReference type="Pfam" id="PF00078">
    <property type="entry name" value="RVT_1"/>
    <property type="match status" value="1"/>
</dbReference>
<keyword evidence="2" id="KW-0695">RNA-directed DNA polymerase</keyword>
<dbReference type="PANTHER" id="PTHR33116:SF86">
    <property type="entry name" value="REVERSE TRANSCRIPTASE DOMAIN-CONTAINING PROTEIN"/>
    <property type="match status" value="1"/>
</dbReference>
<dbReference type="PANTHER" id="PTHR33116">
    <property type="entry name" value="REVERSE TRANSCRIPTASE ZINC-BINDING DOMAIN-CONTAINING PROTEIN-RELATED-RELATED"/>
    <property type="match status" value="1"/>
</dbReference>
<dbReference type="CDD" id="cd01650">
    <property type="entry name" value="RT_nLTR_like"/>
    <property type="match status" value="1"/>
</dbReference>
<dbReference type="GO" id="GO:0003964">
    <property type="term" value="F:RNA-directed DNA polymerase activity"/>
    <property type="evidence" value="ECO:0007669"/>
    <property type="project" value="UniProtKB-KW"/>
</dbReference>
<keyword evidence="2" id="KW-0548">Nucleotidyltransferase</keyword>
<comment type="caution">
    <text evidence="2">The sequence shown here is derived from an EMBL/GenBank/DDBJ whole genome shotgun (WGS) entry which is preliminary data.</text>
</comment>
<gene>
    <name evidence="2" type="ORF">EPI10_007103</name>
</gene>
<keyword evidence="2" id="KW-0808">Transferase</keyword>
<keyword evidence="3" id="KW-1185">Reference proteome</keyword>
<dbReference type="SUPFAM" id="SSF56672">
    <property type="entry name" value="DNA/RNA polymerases"/>
    <property type="match status" value="1"/>
</dbReference>
<reference evidence="3" key="1">
    <citation type="journal article" date="2019" name="Plant Biotechnol. J.">
        <title>Genome sequencing of the Australian wild diploid species Gossypium australe highlights disease resistance and delayed gland morphogenesis.</title>
        <authorList>
            <person name="Cai Y."/>
            <person name="Cai X."/>
            <person name="Wang Q."/>
            <person name="Wang P."/>
            <person name="Zhang Y."/>
            <person name="Cai C."/>
            <person name="Xu Y."/>
            <person name="Wang K."/>
            <person name="Zhou Z."/>
            <person name="Wang C."/>
            <person name="Geng S."/>
            <person name="Li B."/>
            <person name="Dong Q."/>
            <person name="Hou Y."/>
            <person name="Wang H."/>
            <person name="Ai P."/>
            <person name="Liu Z."/>
            <person name="Yi F."/>
            <person name="Sun M."/>
            <person name="An G."/>
            <person name="Cheng J."/>
            <person name="Zhang Y."/>
            <person name="Shi Q."/>
            <person name="Xie Y."/>
            <person name="Shi X."/>
            <person name="Chang Y."/>
            <person name="Huang F."/>
            <person name="Chen Y."/>
            <person name="Hong S."/>
            <person name="Mi L."/>
            <person name="Sun Q."/>
            <person name="Zhang L."/>
            <person name="Zhou B."/>
            <person name="Peng R."/>
            <person name="Zhang X."/>
            <person name="Liu F."/>
        </authorList>
    </citation>
    <scope>NUCLEOTIDE SEQUENCE [LARGE SCALE GENOMIC DNA]</scope>
    <source>
        <strain evidence="3">cv. PA1801</strain>
    </source>
</reference>
<dbReference type="InterPro" id="IPR043502">
    <property type="entry name" value="DNA/RNA_pol_sf"/>
</dbReference>
<dbReference type="OrthoDB" id="1932527at2759"/>
<evidence type="ECO:0000259" key="1">
    <source>
        <dbReference type="Pfam" id="PF00078"/>
    </source>
</evidence>
<protein>
    <submittedName>
        <fullName evidence="2">Reverse transcriptase</fullName>
    </submittedName>
</protein>
<dbReference type="EMBL" id="SMMG02000002">
    <property type="protein sequence ID" value="KAA3485070.1"/>
    <property type="molecule type" value="Genomic_DNA"/>
</dbReference>